<sequence length="42" mass="4780">MKYRNVDTGVIVESDSVLSGSWEPVEEKKTKVKPKKEAKDDE</sequence>
<organism evidence="1">
    <name type="scientific">Siphoviridae sp. ctGiO6</name>
    <dbReference type="NCBI Taxonomy" id="2825415"/>
    <lineage>
        <taxon>Viruses</taxon>
        <taxon>Duplodnaviria</taxon>
        <taxon>Heunggongvirae</taxon>
        <taxon>Uroviricota</taxon>
        <taxon>Caudoviricetes</taxon>
    </lineage>
</organism>
<name>A0A8S5P7R1_9CAUD</name>
<protein>
    <submittedName>
        <fullName evidence="1">Uncharacterized protein</fullName>
    </submittedName>
</protein>
<dbReference type="EMBL" id="BK015350">
    <property type="protein sequence ID" value="DAE02712.1"/>
    <property type="molecule type" value="Genomic_DNA"/>
</dbReference>
<evidence type="ECO:0000313" key="1">
    <source>
        <dbReference type="EMBL" id="DAE02712.1"/>
    </source>
</evidence>
<proteinExistence type="predicted"/>
<reference evidence="1" key="1">
    <citation type="journal article" date="2021" name="Proc. Natl. Acad. Sci. U.S.A.">
        <title>A Catalog of Tens of Thousands of Viruses from Human Metagenomes Reveals Hidden Associations with Chronic Diseases.</title>
        <authorList>
            <person name="Tisza M.J."/>
            <person name="Buck C.B."/>
        </authorList>
    </citation>
    <scope>NUCLEOTIDE SEQUENCE</scope>
    <source>
        <strain evidence="1">CtGiO6</strain>
    </source>
</reference>
<accession>A0A8S5P7R1</accession>